<dbReference type="CDD" id="cd01563">
    <property type="entry name" value="Thr-synth_1"/>
    <property type="match status" value="1"/>
</dbReference>
<comment type="caution">
    <text evidence="7">The sequence shown here is derived from an EMBL/GenBank/DDBJ whole genome shotgun (WGS) entry which is preliminary data.</text>
</comment>
<dbReference type="GO" id="GO:0004795">
    <property type="term" value="F:threonine synthase activity"/>
    <property type="evidence" value="ECO:0007669"/>
    <property type="project" value="UniProtKB-UniRule"/>
</dbReference>
<dbReference type="FunFam" id="3.40.50.1100:FF:000013">
    <property type="entry name" value="Threonine synthase"/>
    <property type="match status" value="1"/>
</dbReference>
<dbReference type="RefSeq" id="WP_135625191.1">
    <property type="nucleotide sequence ID" value="NZ_RQGD01000046.1"/>
</dbReference>
<evidence type="ECO:0000313" key="8">
    <source>
        <dbReference type="Proteomes" id="UP000297693"/>
    </source>
</evidence>
<dbReference type="AlphaFoldDB" id="A0A4R9JU90"/>
<accession>A0A4R9JU90</accession>
<keyword evidence="3 5" id="KW-0663">Pyridoxal phosphate</keyword>
<dbReference type="InterPro" id="IPR004450">
    <property type="entry name" value="Thr_synthase-like"/>
</dbReference>
<dbReference type="InterPro" id="IPR050214">
    <property type="entry name" value="Cys_Synth/Cystath_Beta-Synth"/>
</dbReference>
<dbReference type="Gene3D" id="3.40.50.1100">
    <property type="match status" value="2"/>
</dbReference>
<proteinExistence type="inferred from homology"/>
<keyword evidence="7" id="KW-0456">Lyase</keyword>
<feature type="domain" description="Tryptophan synthase beta chain-like PALP" evidence="6">
    <location>
        <begin position="92"/>
        <end position="399"/>
    </location>
</feature>
<evidence type="ECO:0000256" key="1">
    <source>
        <dbReference type="ARBA" id="ARBA00001933"/>
    </source>
</evidence>
<reference evidence="7" key="1">
    <citation type="journal article" date="2019" name="PLoS Negl. Trop. Dis.">
        <title>Revisiting the worldwide diversity of Leptospira species in the environment.</title>
        <authorList>
            <person name="Vincent A.T."/>
            <person name="Schiettekatte O."/>
            <person name="Bourhy P."/>
            <person name="Veyrier F.J."/>
            <person name="Picardeau M."/>
        </authorList>
    </citation>
    <scope>NUCLEOTIDE SEQUENCE [LARGE SCALE GENOMIC DNA]</scope>
    <source>
        <strain evidence="7">201702476</strain>
    </source>
</reference>
<dbReference type="OrthoDB" id="9778118at2"/>
<evidence type="ECO:0000256" key="5">
    <source>
        <dbReference type="PIRSR" id="PIRSR604450-51"/>
    </source>
</evidence>
<comment type="similarity">
    <text evidence="2">Belongs to the threonine synthase family.</text>
</comment>
<name>A0A4R9JU90_9LEPT</name>
<dbReference type="InterPro" id="IPR001926">
    <property type="entry name" value="TrpB-like_PALP"/>
</dbReference>
<evidence type="ECO:0000256" key="4">
    <source>
        <dbReference type="NCBIfam" id="TIGR00260"/>
    </source>
</evidence>
<dbReference type="NCBIfam" id="TIGR00260">
    <property type="entry name" value="thrC"/>
    <property type="match status" value="1"/>
</dbReference>
<dbReference type="EMBL" id="RQGD01000046">
    <property type="protein sequence ID" value="TGL56352.1"/>
    <property type="molecule type" value="Genomic_DNA"/>
</dbReference>
<keyword evidence="8" id="KW-1185">Reference proteome</keyword>
<evidence type="ECO:0000259" key="6">
    <source>
        <dbReference type="Pfam" id="PF00291"/>
    </source>
</evidence>
<dbReference type="Proteomes" id="UP000297693">
    <property type="component" value="Unassembled WGS sequence"/>
</dbReference>
<dbReference type="GO" id="GO:0009088">
    <property type="term" value="P:threonine biosynthetic process"/>
    <property type="evidence" value="ECO:0007669"/>
    <property type="project" value="UniProtKB-UniRule"/>
</dbReference>
<evidence type="ECO:0000256" key="3">
    <source>
        <dbReference type="ARBA" id="ARBA00022898"/>
    </source>
</evidence>
<feature type="modified residue" description="N6-(pyridoxal phosphate)lysine" evidence="5">
    <location>
        <position position="130"/>
    </location>
</feature>
<dbReference type="SUPFAM" id="SSF53686">
    <property type="entry name" value="Tryptophan synthase beta subunit-like PLP-dependent enzymes"/>
    <property type="match status" value="1"/>
</dbReference>
<gene>
    <name evidence="7" type="primary">thrC</name>
    <name evidence="7" type="ORF">EHQ58_17135</name>
</gene>
<sequence length="450" mass="48932">MSLTKNEFDAHFRCTLDSCGKTYPLSDVIYTCEDDGELLTVEHDLEKLRKISAKEWMDRFDLRFRSQTFPFQSGVWGKKEWVLPNIENENIVTSGEGGTHLYNAERWAKDLGLDGLYIKQCGISHTGSFKDLGMTVLVSQVKQMIADGVPIKAVACASTGDTSAALASYAAKAGIPALIFLPANKVSTAQLIQPVSNGAKVLALDTDFDGCMAIVKEVTKEKSIYLANSMNSLRIEGQKTISVEITQQLGWEVPDWVVIPGGNLGNVSALGMGFEMMKELGLINKLPRILLAQAKNASPLYESYKSGFTKFESVVAQKTLASAIQIGDPVSVKKAIRVLKKFDGVVEVATEEELADAAARGDRYGLYNDPHTGVALAALLKSIEKGTIHRKQKVVVISTANGLKFTEFKVNYHEGKIMGTNASLHNGIISCPANIDAVLKVLGNELSTHK</sequence>
<dbReference type="EC" id="4.2.3.1" evidence="4"/>
<dbReference type="Pfam" id="PF00291">
    <property type="entry name" value="PALP"/>
    <property type="match status" value="1"/>
</dbReference>
<evidence type="ECO:0000313" key="7">
    <source>
        <dbReference type="EMBL" id="TGL56352.1"/>
    </source>
</evidence>
<dbReference type="PANTHER" id="PTHR10314">
    <property type="entry name" value="CYSTATHIONINE BETA-SYNTHASE"/>
    <property type="match status" value="1"/>
</dbReference>
<dbReference type="InterPro" id="IPR036052">
    <property type="entry name" value="TrpB-like_PALP_sf"/>
</dbReference>
<comment type="cofactor">
    <cofactor evidence="1 5">
        <name>pyridoxal 5'-phosphate</name>
        <dbReference type="ChEBI" id="CHEBI:597326"/>
    </cofactor>
</comment>
<organism evidence="7 8">
    <name type="scientific">Leptospira ognonensis</name>
    <dbReference type="NCBI Taxonomy" id="2484945"/>
    <lineage>
        <taxon>Bacteria</taxon>
        <taxon>Pseudomonadati</taxon>
        <taxon>Spirochaetota</taxon>
        <taxon>Spirochaetia</taxon>
        <taxon>Leptospirales</taxon>
        <taxon>Leptospiraceae</taxon>
        <taxon>Leptospira</taxon>
    </lineage>
</organism>
<evidence type="ECO:0000256" key="2">
    <source>
        <dbReference type="ARBA" id="ARBA00005517"/>
    </source>
</evidence>
<protein>
    <recommendedName>
        <fullName evidence="4">Threonine synthase</fullName>
        <ecNumber evidence="4">4.2.3.1</ecNumber>
    </recommendedName>
</protein>